<feature type="signal peptide" evidence="1">
    <location>
        <begin position="1"/>
        <end position="18"/>
    </location>
</feature>
<dbReference type="Proteomes" id="UP000502297">
    <property type="component" value="Chromosome"/>
</dbReference>
<dbReference type="EMBL" id="CP049801">
    <property type="protein sequence ID" value="QIO06044.1"/>
    <property type="molecule type" value="Genomic_DNA"/>
</dbReference>
<evidence type="ECO:0000313" key="2">
    <source>
        <dbReference type="EMBL" id="QIO06044.1"/>
    </source>
</evidence>
<evidence type="ECO:0000313" key="3">
    <source>
        <dbReference type="Proteomes" id="UP000502297"/>
    </source>
</evidence>
<sequence>MQKSTLMLILGMSFGLTACGGLPSECADVWDKIAKVAKDSGIPEDAIKNQKKEFEEQIAKLPKEDAIKTCKTQSSVLDLIQ</sequence>
<keyword evidence="1" id="KW-0732">Signal</keyword>
<gene>
    <name evidence="2" type="ORF">G8E00_08810</name>
</gene>
<keyword evidence="3" id="KW-1185">Reference proteome</keyword>
<dbReference type="PROSITE" id="PS51257">
    <property type="entry name" value="PROKAR_LIPOPROTEIN"/>
    <property type="match status" value="1"/>
</dbReference>
<organism evidence="2 3">
    <name type="scientific">Acinetobacter shaoyimingii</name>
    <dbReference type="NCBI Taxonomy" id="2715164"/>
    <lineage>
        <taxon>Bacteria</taxon>
        <taxon>Pseudomonadati</taxon>
        <taxon>Pseudomonadota</taxon>
        <taxon>Gammaproteobacteria</taxon>
        <taxon>Moraxellales</taxon>
        <taxon>Moraxellaceae</taxon>
        <taxon>Acinetobacter</taxon>
    </lineage>
</organism>
<accession>A0A6G8RVV7</accession>
<dbReference type="RefSeq" id="WP_166009732.1">
    <property type="nucleotide sequence ID" value="NZ_CP049801.1"/>
</dbReference>
<evidence type="ECO:0000256" key="1">
    <source>
        <dbReference type="SAM" id="SignalP"/>
    </source>
</evidence>
<feature type="chain" id="PRO_5026213922" description="Lipoprotein" evidence="1">
    <location>
        <begin position="19"/>
        <end position="81"/>
    </location>
</feature>
<dbReference type="AlphaFoldDB" id="A0A6G8RVV7"/>
<name>A0A6G8RVV7_9GAMM</name>
<proteinExistence type="predicted"/>
<reference evidence="2 3" key="1">
    <citation type="submission" date="2020-03" db="EMBL/GenBank/DDBJ databases">
        <authorList>
            <person name="Zhu W."/>
        </authorList>
    </citation>
    <scope>NUCLEOTIDE SEQUENCE [LARGE SCALE GENOMIC DNA]</scope>
    <source>
        <strain evidence="2 3">323-1</strain>
    </source>
</reference>
<evidence type="ECO:0008006" key="4">
    <source>
        <dbReference type="Google" id="ProtNLM"/>
    </source>
</evidence>
<dbReference type="KEGG" id="asha:G8E00_08810"/>
<protein>
    <recommendedName>
        <fullName evidence="4">Lipoprotein</fullName>
    </recommendedName>
</protein>